<gene>
    <name evidence="5" type="ORF">ABR335_00705</name>
</gene>
<keyword evidence="2" id="KW-0680">Restriction system</keyword>
<evidence type="ECO:0000259" key="4">
    <source>
        <dbReference type="Pfam" id="PF01420"/>
    </source>
</evidence>
<dbReference type="EMBL" id="CP158453">
    <property type="protein sequence ID" value="XBX98176.1"/>
    <property type="molecule type" value="Genomic_DNA"/>
</dbReference>
<evidence type="ECO:0000256" key="3">
    <source>
        <dbReference type="ARBA" id="ARBA00023125"/>
    </source>
</evidence>
<reference evidence="5" key="1">
    <citation type="submission" date="2024-06" db="EMBL/GenBank/DDBJ databases">
        <authorList>
            <person name="Huang C.H."/>
            <person name="Ting Y.S."/>
            <person name="Cheng Y.H."/>
        </authorList>
    </citation>
    <scope>NUCLEOTIDE SEQUENCE</scope>
    <source>
        <strain evidence="5">TCI803</strain>
    </source>
</reference>
<dbReference type="EC" id="3.1.21.-" evidence="5"/>
<dbReference type="CDD" id="cd17256">
    <property type="entry name" value="RMtype1_S_EcoJA65PI-TRD1-CR1_like"/>
    <property type="match status" value="1"/>
</dbReference>
<comment type="similarity">
    <text evidence="1">Belongs to the type-I restriction system S methylase family.</text>
</comment>
<feature type="domain" description="Type I restriction modification DNA specificity" evidence="4">
    <location>
        <begin position="9"/>
        <end position="186"/>
    </location>
</feature>
<dbReference type="PANTHER" id="PTHR30408">
    <property type="entry name" value="TYPE-1 RESTRICTION ENZYME ECOKI SPECIFICITY PROTEIN"/>
    <property type="match status" value="1"/>
</dbReference>
<sequence length="418" mass="47865">MKSEIILEELGNLVEIKGGKRLPKGTKLSKEKTNHPYIRVKDMHGQKNLRITPDFEYVTEDVFNAIKKYTVSKNDIILSIVGTIGLVSKISESLDGANLTENCVKLINFKNIDEDYLYYYLSSEIGQHEIYKGIVGSTQPKLPIYNIKKVKVPMREIKEQKAIANILSTLDEKIETNNQINEKLEEMAQALFKHWFVDFEFPNENGEPYKSSGGEMVESELGMIPKGWEVSKLSELITLYNSKRIPLSKNERDKREKIYPYYGASSLMDYVDDYIFDGVYVLLGEDGTVIDELGYPILQYVWGKFWVNNHAHVIKGKNDYSEEFVYMLLKNTNVSSAVTGAVQLKINQKNLKNLSVVIPEDMDLIKQFSGILDYQFSIIRNNSDQNKVLTSIRDNLLPKLMSGEIRVPLDEEVLSEQN</sequence>
<keyword evidence="3" id="KW-0238">DNA-binding</keyword>
<organism evidence="5">
    <name type="scientific">Heyndrickxia faecalis</name>
    <dbReference type="NCBI Taxonomy" id="2824910"/>
    <lineage>
        <taxon>Bacteria</taxon>
        <taxon>Bacillati</taxon>
        <taxon>Bacillota</taxon>
        <taxon>Bacilli</taxon>
        <taxon>Bacillales</taxon>
        <taxon>Bacillaceae</taxon>
        <taxon>Heyndrickxia</taxon>
    </lineage>
</organism>
<name>A0AAU7WHJ7_9BACI</name>
<dbReference type="PANTHER" id="PTHR30408:SF13">
    <property type="entry name" value="TYPE I RESTRICTION ENZYME HINDI SPECIFICITY SUBUNIT"/>
    <property type="match status" value="1"/>
</dbReference>
<protein>
    <submittedName>
        <fullName evidence="5">Restriction endonuclease subunit S</fullName>
        <ecNumber evidence="5">3.1.21.-</ecNumber>
    </submittedName>
</protein>
<dbReference type="InterPro" id="IPR052021">
    <property type="entry name" value="Type-I_RS_S_subunit"/>
</dbReference>
<dbReference type="Gene3D" id="3.90.220.20">
    <property type="entry name" value="DNA methylase specificity domains"/>
    <property type="match status" value="2"/>
</dbReference>
<dbReference type="GO" id="GO:0003677">
    <property type="term" value="F:DNA binding"/>
    <property type="evidence" value="ECO:0007669"/>
    <property type="project" value="UniProtKB-KW"/>
</dbReference>
<dbReference type="SUPFAM" id="SSF116734">
    <property type="entry name" value="DNA methylase specificity domain"/>
    <property type="match status" value="2"/>
</dbReference>
<evidence type="ECO:0000256" key="1">
    <source>
        <dbReference type="ARBA" id="ARBA00010923"/>
    </source>
</evidence>
<dbReference type="GO" id="GO:0009307">
    <property type="term" value="P:DNA restriction-modification system"/>
    <property type="evidence" value="ECO:0007669"/>
    <property type="project" value="UniProtKB-KW"/>
</dbReference>
<keyword evidence="5" id="KW-0255">Endonuclease</keyword>
<dbReference type="CDD" id="cd17262">
    <property type="entry name" value="RMtype1_S_Aco12261I-TRD2-CR2"/>
    <property type="match status" value="1"/>
</dbReference>
<keyword evidence="5" id="KW-0540">Nuclease</keyword>
<accession>A0AAU7WHJ7</accession>
<evidence type="ECO:0000313" key="5">
    <source>
        <dbReference type="EMBL" id="XBX98176.1"/>
    </source>
</evidence>
<keyword evidence="5" id="KW-0378">Hydrolase</keyword>
<dbReference type="AlphaFoldDB" id="A0AAU7WHJ7"/>
<proteinExistence type="inferred from homology"/>
<dbReference type="InterPro" id="IPR044946">
    <property type="entry name" value="Restrct_endonuc_typeI_TRD_sf"/>
</dbReference>
<dbReference type="REBASE" id="839526">
    <property type="entry name" value="S.Hfa3ORF700P"/>
</dbReference>
<evidence type="ECO:0000256" key="2">
    <source>
        <dbReference type="ARBA" id="ARBA00022747"/>
    </source>
</evidence>
<dbReference type="GO" id="GO:0016787">
    <property type="term" value="F:hydrolase activity"/>
    <property type="evidence" value="ECO:0007669"/>
    <property type="project" value="UniProtKB-KW"/>
</dbReference>
<dbReference type="GeneID" id="93258076"/>
<dbReference type="InterPro" id="IPR000055">
    <property type="entry name" value="Restrct_endonuc_typeI_TRD"/>
</dbReference>
<dbReference type="GO" id="GO:0004519">
    <property type="term" value="F:endonuclease activity"/>
    <property type="evidence" value="ECO:0007669"/>
    <property type="project" value="UniProtKB-KW"/>
</dbReference>
<dbReference type="Pfam" id="PF01420">
    <property type="entry name" value="Methylase_S"/>
    <property type="match status" value="2"/>
</dbReference>
<dbReference type="RefSeq" id="WP_026683524.1">
    <property type="nucleotide sequence ID" value="NZ_CP158453.1"/>
</dbReference>
<feature type="domain" description="Type I restriction modification DNA specificity" evidence="4">
    <location>
        <begin position="225"/>
        <end position="361"/>
    </location>
</feature>